<name>A0A4R5U769_9HYPH</name>
<dbReference type="InterPro" id="IPR005330">
    <property type="entry name" value="MHYT_dom"/>
</dbReference>
<evidence type="ECO:0000256" key="1">
    <source>
        <dbReference type="PROSITE-ProRule" id="PRU00244"/>
    </source>
</evidence>
<comment type="caution">
    <text evidence="3">The sequence shown here is derived from an EMBL/GenBank/DDBJ whole genome shotgun (WGS) entry which is preliminary data.</text>
</comment>
<dbReference type="PROSITE" id="PS50924">
    <property type="entry name" value="MHYT"/>
    <property type="match status" value="1"/>
</dbReference>
<feature type="transmembrane region" description="Helical" evidence="1">
    <location>
        <begin position="23"/>
        <end position="46"/>
    </location>
</feature>
<keyword evidence="1" id="KW-0472">Membrane</keyword>
<keyword evidence="4" id="KW-1185">Reference proteome</keyword>
<evidence type="ECO:0000313" key="3">
    <source>
        <dbReference type="EMBL" id="TDK29903.1"/>
    </source>
</evidence>
<sequence length="121" mass="13288">MRWCRPEVRMIRLMSCITEQHNWLLLLVAVFVCVAGNLAGGVFMLSRARQCVKAHRNLWLAVAGALLGGTIWATHFVPMLSYNVPVSYQVLETGLSIVVAVAVSCLATFTFLKGSSLYSNA</sequence>
<dbReference type="EMBL" id="SMTL01000009">
    <property type="protein sequence ID" value="TDK29903.1"/>
    <property type="molecule type" value="Genomic_DNA"/>
</dbReference>
<evidence type="ECO:0000259" key="2">
    <source>
        <dbReference type="PROSITE" id="PS50924"/>
    </source>
</evidence>
<organism evidence="3 4">
    <name type="scientific">Rhizobium deserti</name>
    <dbReference type="NCBI Taxonomy" id="2547961"/>
    <lineage>
        <taxon>Bacteria</taxon>
        <taxon>Pseudomonadati</taxon>
        <taxon>Pseudomonadota</taxon>
        <taxon>Alphaproteobacteria</taxon>
        <taxon>Hyphomicrobiales</taxon>
        <taxon>Rhizobiaceae</taxon>
        <taxon>Rhizobium/Agrobacterium group</taxon>
        <taxon>Rhizobium</taxon>
    </lineage>
</organism>
<feature type="domain" description="MHYT" evidence="2">
    <location>
        <begin position="21"/>
        <end position="121"/>
    </location>
</feature>
<feature type="transmembrane region" description="Helical" evidence="1">
    <location>
        <begin position="93"/>
        <end position="112"/>
    </location>
</feature>
<dbReference type="Proteomes" id="UP000295238">
    <property type="component" value="Unassembled WGS sequence"/>
</dbReference>
<dbReference type="GO" id="GO:0016020">
    <property type="term" value="C:membrane"/>
    <property type="evidence" value="ECO:0007669"/>
    <property type="project" value="UniProtKB-UniRule"/>
</dbReference>
<gene>
    <name evidence="3" type="ORF">E2F50_22180</name>
</gene>
<proteinExistence type="predicted"/>
<feature type="transmembrane region" description="Helical" evidence="1">
    <location>
        <begin position="58"/>
        <end position="81"/>
    </location>
</feature>
<dbReference type="AlphaFoldDB" id="A0A4R5U769"/>
<dbReference type="Pfam" id="PF03707">
    <property type="entry name" value="MHYT"/>
    <property type="match status" value="1"/>
</dbReference>
<protein>
    <recommendedName>
        <fullName evidence="2">MHYT domain-containing protein</fullName>
    </recommendedName>
</protein>
<keyword evidence="1" id="KW-0812">Transmembrane</keyword>
<keyword evidence="1" id="KW-1133">Transmembrane helix</keyword>
<accession>A0A4R5U769</accession>
<comment type="caution">
    <text evidence="1">Lacks conserved residue(s) required for the propagation of feature annotation.</text>
</comment>
<evidence type="ECO:0000313" key="4">
    <source>
        <dbReference type="Proteomes" id="UP000295238"/>
    </source>
</evidence>
<reference evidence="3 4" key="1">
    <citation type="submission" date="2019-03" db="EMBL/GenBank/DDBJ databases">
        <title>Rhizobium sp. nov., an bacterium isolated from biocrust in Mu Us Desert.</title>
        <authorList>
            <person name="Lixiong L."/>
        </authorList>
    </citation>
    <scope>NUCLEOTIDE SEQUENCE [LARGE SCALE GENOMIC DNA]</scope>
    <source>
        <strain evidence="3 4">SPY-1</strain>
    </source>
</reference>